<feature type="signal peptide" evidence="2">
    <location>
        <begin position="1"/>
        <end position="25"/>
    </location>
</feature>
<name>A0ABZ2JZC4_9BACT</name>
<protein>
    <submittedName>
        <fullName evidence="3">Uncharacterized protein</fullName>
    </submittedName>
</protein>
<organism evidence="3 4">
    <name type="scientific">Pendulispora brunnea</name>
    <dbReference type="NCBI Taxonomy" id="2905690"/>
    <lineage>
        <taxon>Bacteria</taxon>
        <taxon>Pseudomonadati</taxon>
        <taxon>Myxococcota</taxon>
        <taxon>Myxococcia</taxon>
        <taxon>Myxococcales</taxon>
        <taxon>Sorangiineae</taxon>
        <taxon>Pendulisporaceae</taxon>
        <taxon>Pendulispora</taxon>
    </lineage>
</organism>
<evidence type="ECO:0000313" key="4">
    <source>
        <dbReference type="Proteomes" id="UP001379533"/>
    </source>
</evidence>
<dbReference type="RefSeq" id="WP_394842450.1">
    <property type="nucleotide sequence ID" value="NZ_CP089982.1"/>
</dbReference>
<evidence type="ECO:0000256" key="2">
    <source>
        <dbReference type="SAM" id="SignalP"/>
    </source>
</evidence>
<sequence>MISSKKLFALSIVALLAGCSKSASEPEARPQPLPPGHGVAQDTTPKEGPRLITAESYIRTYLTLFGGLSPMQAQLEARGADGSKLFDSWRDYLGTMGMPDYRFDTPRVSQTNTLMIATFERAGVALCDRALEHDRTVKPRLIYDFDMPAKLDAAGFEPRFDVVHRTFLNYPAKLAPTDRTNRFWKLYQDTATGHAKVTGSRFSPAEAGWAAVCYGLIRHPEFHLY</sequence>
<proteinExistence type="predicted"/>
<feature type="chain" id="PRO_5047353518" evidence="2">
    <location>
        <begin position="26"/>
        <end position="225"/>
    </location>
</feature>
<evidence type="ECO:0000256" key="1">
    <source>
        <dbReference type="SAM" id="MobiDB-lite"/>
    </source>
</evidence>
<dbReference type="Proteomes" id="UP001379533">
    <property type="component" value="Chromosome"/>
</dbReference>
<gene>
    <name evidence="3" type="ORF">LZC95_35945</name>
</gene>
<accession>A0ABZ2JZC4</accession>
<keyword evidence="4" id="KW-1185">Reference proteome</keyword>
<dbReference type="EMBL" id="CP089982">
    <property type="protein sequence ID" value="WXA91832.1"/>
    <property type="molecule type" value="Genomic_DNA"/>
</dbReference>
<feature type="region of interest" description="Disordered" evidence="1">
    <location>
        <begin position="23"/>
        <end position="47"/>
    </location>
</feature>
<evidence type="ECO:0000313" key="3">
    <source>
        <dbReference type="EMBL" id="WXA91832.1"/>
    </source>
</evidence>
<dbReference type="PROSITE" id="PS51257">
    <property type="entry name" value="PROKAR_LIPOPROTEIN"/>
    <property type="match status" value="1"/>
</dbReference>
<reference evidence="3 4" key="1">
    <citation type="submission" date="2021-12" db="EMBL/GenBank/DDBJ databases">
        <title>Discovery of the Pendulisporaceae a myxobacterial family with distinct sporulation behavior and unique specialized metabolism.</title>
        <authorList>
            <person name="Garcia R."/>
            <person name="Popoff A."/>
            <person name="Bader C.D."/>
            <person name="Loehr J."/>
            <person name="Walesch S."/>
            <person name="Walt C."/>
            <person name="Boldt J."/>
            <person name="Bunk B."/>
            <person name="Haeckl F.J.F.P.J."/>
            <person name="Gunesch A.P."/>
            <person name="Birkelbach J."/>
            <person name="Nuebel U."/>
            <person name="Pietschmann T."/>
            <person name="Bach T."/>
            <person name="Mueller R."/>
        </authorList>
    </citation>
    <scope>NUCLEOTIDE SEQUENCE [LARGE SCALE GENOMIC DNA]</scope>
    <source>
        <strain evidence="3 4">MSr12523</strain>
    </source>
</reference>
<keyword evidence="2" id="KW-0732">Signal</keyword>